<name>A0A8R7U878_TRIUA</name>
<protein>
    <submittedName>
        <fullName evidence="2">Uncharacterized protein</fullName>
    </submittedName>
</protein>
<reference evidence="3" key="1">
    <citation type="journal article" date="2013" name="Nature">
        <title>Draft genome of the wheat A-genome progenitor Triticum urartu.</title>
        <authorList>
            <person name="Ling H.Q."/>
            <person name="Zhao S."/>
            <person name="Liu D."/>
            <person name="Wang J."/>
            <person name="Sun H."/>
            <person name="Zhang C."/>
            <person name="Fan H."/>
            <person name="Li D."/>
            <person name="Dong L."/>
            <person name="Tao Y."/>
            <person name="Gao C."/>
            <person name="Wu H."/>
            <person name="Li Y."/>
            <person name="Cui Y."/>
            <person name="Guo X."/>
            <person name="Zheng S."/>
            <person name="Wang B."/>
            <person name="Yu K."/>
            <person name="Liang Q."/>
            <person name="Yang W."/>
            <person name="Lou X."/>
            <person name="Chen J."/>
            <person name="Feng M."/>
            <person name="Jian J."/>
            <person name="Zhang X."/>
            <person name="Luo G."/>
            <person name="Jiang Y."/>
            <person name="Liu J."/>
            <person name="Wang Z."/>
            <person name="Sha Y."/>
            <person name="Zhang B."/>
            <person name="Wu H."/>
            <person name="Tang D."/>
            <person name="Shen Q."/>
            <person name="Xue P."/>
            <person name="Zou S."/>
            <person name="Wang X."/>
            <person name="Liu X."/>
            <person name="Wang F."/>
            <person name="Yang Y."/>
            <person name="An X."/>
            <person name="Dong Z."/>
            <person name="Zhang K."/>
            <person name="Zhang X."/>
            <person name="Luo M.C."/>
            <person name="Dvorak J."/>
            <person name="Tong Y."/>
            <person name="Wang J."/>
            <person name="Yang H."/>
            <person name="Li Z."/>
            <person name="Wang D."/>
            <person name="Zhang A."/>
            <person name="Wang J."/>
        </authorList>
    </citation>
    <scope>NUCLEOTIDE SEQUENCE</scope>
    <source>
        <strain evidence="3">cv. G1812</strain>
    </source>
</reference>
<evidence type="ECO:0000313" key="3">
    <source>
        <dbReference type="Proteomes" id="UP000015106"/>
    </source>
</evidence>
<reference evidence="2" key="2">
    <citation type="submission" date="2018-03" db="EMBL/GenBank/DDBJ databases">
        <title>The Triticum urartu genome reveals the dynamic nature of wheat genome evolution.</title>
        <authorList>
            <person name="Ling H."/>
            <person name="Ma B."/>
            <person name="Shi X."/>
            <person name="Liu H."/>
            <person name="Dong L."/>
            <person name="Sun H."/>
            <person name="Cao Y."/>
            <person name="Gao Q."/>
            <person name="Zheng S."/>
            <person name="Li Y."/>
            <person name="Yu Y."/>
            <person name="Du H."/>
            <person name="Qi M."/>
            <person name="Li Y."/>
            <person name="Yu H."/>
            <person name="Cui Y."/>
            <person name="Wang N."/>
            <person name="Chen C."/>
            <person name="Wu H."/>
            <person name="Zhao Y."/>
            <person name="Zhang J."/>
            <person name="Li Y."/>
            <person name="Zhou W."/>
            <person name="Zhang B."/>
            <person name="Hu W."/>
            <person name="Eijk M."/>
            <person name="Tang J."/>
            <person name="Witsenboer H."/>
            <person name="Zhao S."/>
            <person name="Li Z."/>
            <person name="Zhang A."/>
            <person name="Wang D."/>
            <person name="Liang C."/>
        </authorList>
    </citation>
    <scope>NUCLEOTIDE SEQUENCE [LARGE SCALE GENOMIC DNA]</scope>
    <source>
        <strain evidence="2">cv. G1812</strain>
    </source>
</reference>
<dbReference type="AlphaFoldDB" id="A0A8R7U878"/>
<evidence type="ECO:0000256" key="1">
    <source>
        <dbReference type="SAM" id="MobiDB-lite"/>
    </source>
</evidence>
<dbReference type="Proteomes" id="UP000015106">
    <property type="component" value="Chromosome 1"/>
</dbReference>
<keyword evidence="3" id="KW-1185">Reference proteome</keyword>
<accession>A0A8R7U878</accession>
<feature type="compositionally biased region" description="Polar residues" evidence="1">
    <location>
        <begin position="56"/>
        <end position="66"/>
    </location>
</feature>
<feature type="region of interest" description="Disordered" evidence="1">
    <location>
        <begin position="23"/>
        <end position="66"/>
    </location>
</feature>
<reference evidence="2" key="3">
    <citation type="submission" date="2022-06" db="UniProtKB">
        <authorList>
            <consortium name="EnsemblPlants"/>
        </authorList>
    </citation>
    <scope>IDENTIFICATION</scope>
</reference>
<evidence type="ECO:0000313" key="2">
    <source>
        <dbReference type="EnsemblPlants" id="TuG1812G0400002270.01.T01"/>
    </source>
</evidence>
<proteinExistence type="predicted"/>
<dbReference type="Gramene" id="TuG1812G0400002270.01.T01">
    <property type="protein sequence ID" value="TuG1812G0400002270.01.T01"/>
    <property type="gene ID" value="TuG1812G0400002270.01"/>
</dbReference>
<sequence length="66" mass="6944">MARVSGVSSGAGGHVVLVSSDVQGGTATGHTCCRSGRSNHVAFSSSSGFRTRRRNQNCLQSNNYER</sequence>
<dbReference type="EnsemblPlants" id="TuG1812G0400002270.01.T01">
    <property type="protein sequence ID" value="TuG1812G0400002270.01.T01"/>
    <property type="gene ID" value="TuG1812G0400002270.01"/>
</dbReference>
<organism evidence="2 3">
    <name type="scientific">Triticum urartu</name>
    <name type="common">Red wild einkorn</name>
    <name type="synonym">Crithodium urartu</name>
    <dbReference type="NCBI Taxonomy" id="4572"/>
    <lineage>
        <taxon>Eukaryota</taxon>
        <taxon>Viridiplantae</taxon>
        <taxon>Streptophyta</taxon>
        <taxon>Embryophyta</taxon>
        <taxon>Tracheophyta</taxon>
        <taxon>Spermatophyta</taxon>
        <taxon>Magnoliopsida</taxon>
        <taxon>Liliopsida</taxon>
        <taxon>Poales</taxon>
        <taxon>Poaceae</taxon>
        <taxon>BOP clade</taxon>
        <taxon>Pooideae</taxon>
        <taxon>Triticodae</taxon>
        <taxon>Triticeae</taxon>
        <taxon>Triticinae</taxon>
        <taxon>Triticum</taxon>
    </lineage>
</organism>